<reference evidence="11 12" key="1">
    <citation type="submission" date="2020-03" db="EMBL/GenBank/DDBJ databases">
        <title>Genomic Encyclopedia of Type Strains, Phase IV (KMG-IV): sequencing the most valuable type-strain genomes for metagenomic binning, comparative biology and taxonomic classification.</title>
        <authorList>
            <person name="Goeker M."/>
        </authorList>
    </citation>
    <scope>NUCLEOTIDE SEQUENCE [LARGE SCALE GENOMIC DNA]</scope>
    <source>
        <strain evidence="11 12">DSM 19867</strain>
    </source>
</reference>
<evidence type="ECO:0000256" key="5">
    <source>
        <dbReference type="ARBA" id="ARBA00022618"/>
    </source>
</evidence>
<evidence type="ECO:0000256" key="2">
    <source>
        <dbReference type="ARBA" id="ARBA00004752"/>
    </source>
</evidence>
<dbReference type="SUPFAM" id="SSF53623">
    <property type="entry name" value="MurD-like peptide ligases, catalytic domain"/>
    <property type="match status" value="1"/>
</dbReference>
<keyword evidence="12" id="KW-1185">Reference proteome</keyword>
<comment type="similarity">
    <text evidence="9">Belongs to the MurCDEF family.</text>
</comment>
<evidence type="ECO:0000256" key="3">
    <source>
        <dbReference type="ARBA" id="ARBA00022490"/>
    </source>
</evidence>
<evidence type="ECO:0000256" key="6">
    <source>
        <dbReference type="ARBA" id="ARBA00022741"/>
    </source>
</evidence>
<comment type="subcellular location">
    <subcellularLocation>
        <location evidence="1 9">Cytoplasm</location>
    </subcellularLocation>
</comment>
<evidence type="ECO:0000256" key="7">
    <source>
        <dbReference type="ARBA" id="ARBA00022840"/>
    </source>
</evidence>
<dbReference type="HAMAP" id="MF_00639">
    <property type="entry name" value="MurD"/>
    <property type="match status" value="1"/>
</dbReference>
<dbReference type="GO" id="GO:0005524">
    <property type="term" value="F:ATP binding"/>
    <property type="evidence" value="ECO:0007669"/>
    <property type="project" value="UniProtKB-UniRule"/>
</dbReference>
<keyword evidence="4 9" id="KW-0436">Ligase</keyword>
<dbReference type="InterPro" id="IPR036565">
    <property type="entry name" value="Mur-like_cat_sf"/>
</dbReference>
<dbReference type="UniPathway" id="UPA00219"/>
<dbReference type="PANTHER" id="PTHR43692:SF1">
    <property type="entry name" value="UDP-N-ACETYLMURAMOYLALANINE--D-GLUTAMATE LIGASE"/>
    <property type="match status" value="1"/>
</dbReference>
<evidence type="ECO:0000313" key="11">
    <source>
        <dbReference type="EMBL" id="NIK87503.1"/>
    </source>
</evidence>
<dbReference type="GO" id="GO:0004326">
    <property type="term" value="F:tetrahydrofolylpolyglutamate synthase activity"/>
    <property type="evidence" value="ECO:0007669"/>
    <property type="project" value="InterPro"/>
</dbReference>
<dbReference type="PANTHER" id="PTHR43692">
    <property type="entry name" value="UDP-N-ACETYLMURAMOYLALANINE--D-GLUTAMATE LIGASE"/>
    <property type="match status" value="1"/>
</dbReference>
<dbReference type="Gene3D" id="3.40.50.720">
    <property type="entry name" value="NAD(P)-binding Rossmann-like Domain"/>
    <property type="match status" value="1"/>
</dbReference>
<dbReference type="GO" id="GO:0005737">
    <property type="term" value="C:cytoplasm"/>
    <property type="evidence" value="ECO:0007669"/>
    <property type="project" value="UniProtKB-SubCell"/>
</dbReference>
<sequence>MVEAFHGRSVGVFGLARSGLSSVRALKAGGADVYAFDSKEELREAARAAGAKIVSWEEWPWDRLGAVILSPGVPLTHPKPHDVVLRARDWDVDVIGDIELFARTLPDVPLIAITGTNGKSTTTALIGHILKETGFDAQVGGNIGQPVLDLEPPGARTIYVIEISSYQIDLSPGLAPEVSVLTNITPDHIDRHGSLEGYAAVKKKLLQQTRKSGLNIVGVDDDFTASIFTQLSSNGGAPCVAVSVGKVLGRGIFVLDGALYNAQNDRATKVMELSAATHLPGTHNWQNAAVAYAAVKPYVTDARALAAAIVSFPGLTHRIEDVGSVGKVRFINDSKATNADAAERALVCFDDIFWIIGGRAKAGGITSLEPHFHRIRKAYLIGDAAEEFAATLKGKVEFEHCGTLAKAVVAAASDAAHFAAEAPVVLLSPACASFDQFKDFEERGEAFRAAVLKLKPEAA</sequence>
<keyword evidence="9" id="KW-0133">Cell shape</keyword>
<comment type="pathway">
    <text evidence="2 9">Cell wall biogenesis; peptidoglycan biosynthesis.</text>
</comment>
<keyword evidence="9" id="KW-0961">Cell wall biogenesis/degradation</keyword>
<comment type="catalytic activity">
    <reaction evidence="9">
        <text>UDP-N-acetyl-alpha-D-muramoyl-L-alanine + D-glutamate + ATP = UDP-N-acetyl-alpha-D-muramoyl-L-alanyl-D-glutamate + ADP + phosphate + H(+)</text>
        <dbReference type="Rhea" id="RHEA:16429"/>
        <dbReference type="ChEBI" id="CHEBI:15378"/>
        <dbReference type="ChEBI" id="CHEBI:29986"/>
        <dbReference type="ChEBI" id="CHEBI:30616"/>
        <dbReference type="ChEBI" id="CHEBI:43474"/>
        <dbReference type="ChEBI" id="CHEBI:83898"/>
        <dbReference type="ChEBI" id="CHEBI:83900"/>
        <dbReference type="ChEBI" id="CHEBI:456216"/>
        <dbReference type="EC" id="6.3.2.9"/>
    </reaction>
</comment>
<dbReference type="Gene3D" id="3.90.190.20">
    <property type="entry name" value="Mur ligase, C-terminal domain"/>
    <property type="match status" value="1"/>
</dbReference>
<dbReference type="GO" id="GO:0051301">
    <property type="term" value="P:cell division"/>
    <property type="evidence" value="ECO:0007669"/>
    <property type="project" value="UniProtKB-KW"/>
</dbReference>
<evidence type="ECO:0000313" key="12">
    <source>
        <dbReference type="Proteomes" id="UP000570514"/>
    </source>
</evidence>
<proteinExistence type="inferred from homology"/>
<feature type="binding site" evidence="9">
    <location>
        <begin position="115"/>
        <end position="121"/>
    </location>
    <ligand>
        <name>ATP</name>
        <dbReference type="ChEBI" id="CHEBI:30616"/>
    </ligand>
</feature>
<dbReference type="InterPro" id="IPR013221">
    <property type="entry name" value="Mur_ligase_cen"/>
</dbReference>
<dbReference type="Gene3D" id="3.40.1190.10">
    <property type="entry name" value="Mur-like, catalytic domain"/>
    <property type="match status" value="1"/>
</dbReference>
<dbReference type="NCBIfam" id="TIGR01087">
    <property type="entry name" value="murD"/>
    <property type="match status" value="1"/>
</dbReference>
<comment type="function">
    <text evidence="9">Cell wall formation. Catalyzes the addition of glutamate to the nucleotide precursor UDP-N-acetylmuramoyl-L-alanine (UMA).</text>
</comment>
<dbReference type="GO" id="GO:0008360">
    <property type="term" value="P:regulation of cell shape"/>
    <property type="evidence" value="ECO:0007669"/>
    <property type="project" value="UniProtKB-KW"/>
</dbReference>
<keyword evidence="7 9" id="KW-0067">ATP-binding</keyword>
<keyword evidence="9" id="KW-0573">Peptidoglycan synthesis</keyword>
<keyword evidence="3 9" id="KW-0963">Cytoplasm</keyword>
<dbReference type="InterPro" id="IPR018109">
    <property type="entry name" value="Folylpolyglutamate_synth_CS"/>
</dbReference>
<dbReference type="GO" id="GO:0008764">
    <property type="term" value="F:UDP-N-acetylmuramoylalanine-D-glutamate ligase activity"/>
    <property type="evidence" value="ECO:0007669"/>
    <property type="project" value="UniProtKB-UniRule"/>
</dbReference>
<gene>
    <name evidence="9" type="primary">murD</name>
    <name evidence="11" type="ORF">FHS83_000821</name>
</gene>
<dbReference type="SUPFAM" id="SSF53244">
    <property type="entry name" value="MurD-like peptide ligases, peptide-binding domain"/>
    <property type="match status" value="1"/>
</dbReference>
<evidence type="ECO:0000256" key="8">
    <source>
        <dbReference type="ARBA" id="ARBA00023306"/>
    </source>
</evidence>
<dbReference type="AlphaFoldDB" id="A0A846MVW9"/>
<feature type="domain" description="Mur ligase central" evidence="10">
    <location>
        <begin position="113"/>
        <end position="295"/>
    </location>
</feature>
<dbReference type="InterPro" id="IPR036615">
    <property type="entry name" value="Mur_ligase_C_dom_sf"/>
</dbReference>
<comment type="caution">
    <text evidence="11">The sequence shown here is derived from an EMBL/GenBank/DDBJ whole genome shotgun (WGS) entry which is preliminary data.</text>
</comment>
<dbReference type="Pfam" id="PF08245">
    <property type="entry name" value="Mur_ligase_M"/>
    <property type="match status" value="1"/>
</dbReference>
<keyword evidence="6 9" id="KW-0547">Nucleotide-binding</keyword>
<dbReference type="PROSITE" id="PS01011">
    <property type="entry name" value="FOLYLPOLYGLU_SYNT_1"/>
    <property type="match status" value="1"/>
</dbReference>
<dbReference type="GO" id="GO:0071555">
    <property type="term" value="P:cell wall organization"/>
    <property type="evidence" value="ECO:0007669"/>
    <property type="project" value="UniProtKB-KW"/>
</dbReference>
<dbReference type="EMBL" id="JAASRM010000001">
    <property type="protein sequence ID" value="NIK87503.1"/>
    <property type="molecule type" value="Genomic_DNA"/>
</dbReference>
<dbReference type="InterPro" id="IPR036291">
    <property type="entry name" value="NAD(P)-bd_dom_sf"/>
</dbReference>
<dbReference type="EC" id="6.3.2.9" evidence="9"/>
<dbReference type="InterPro" id="IPR005762">
    <property type="entry name" value="MurD"/>
</dbReference>
<dbReference type="SUPFAM" id="SSF51735">
    <property type="entry name" value="NAD(P)-binding Rossmann-fold domains"/>
    <property type="match status" value="1"/>
</dbReference>
<organism evidence="11 12">
    <name type="scientific">Rhizomicrobium palustre</name>
    <dbReference type="NCBI Taxonomy" id="189966"/>
    <lineage>
        <taxon>Bacteria</taxon>
        <taxon>Pseudomonadati</taxon>
        <taxon>Pseudomonadota</taxon>
        <taxon>Alphaproteobacteria</taxon>
        <taxon>Micropepsales</taxon>
        <taxon>Micropepsaceae</taxon>
        <taxon>Rhizomicrobium</taxon>
    </lineage>
</organism>
<name>A0A846MVW9_9PROT</name>
<evidence type="ECO:0000259" key="10">
    <source>
        <dbReference type="Pfam" id="PF08245"/>
    </source>
</evidence>
<keyword evidence="8 9" id="KW-0131">Cell cycle</keyword>
<protein>
    <recommendedName>
        <fullName evidence="9">UDP-N-acetylmuramoylalanine--D-glutamate ligase</fullName>
        <ecNumber evidence="9">6.3.2.9</ecNumber>
    </recommendedName>
    <alternativeName>
        <fullName evidence="9">D-glutamic acid-adding enzyme</fullName>
    </alternativeName>
    <alternativeName>
        <fullName evidence="9">UDP-N-acetylmuramoyl-L-alanyl-D-glutamate synthetase</fullName>
    </alternativeName>
</protein>
<evidence type="ECO:0000256" key="1">
    <source>
        <dbReference type="ARBA" id="ARBA00004496"/>
    </source>
</evidence>
<evidence type="ECO:0000256" key="9">
    <source>
        <dbReference type="HAMAP-Rule" id="MF_00639"/>
    </source>
</evidence>
<accession>A0A846MVW9</accession>
<dbReference type="GO" id="GO:0009252">
    <property type="term" value="P:peptidoglycan biosynthetic process"/>
    <property type="evidence" value="ECO:0007669"/>
    <property type="project" value="UniProtKB-UniRule"/>
</dbReference>
<dbReference type="Proteomes" id="UP000570514">
    <property type="component" value="Unassembled WGS sequence"/>
</dbReference>
<evidence type="ECO:0000256" key="4">
    <source>
        <dbReference type="ARBA" id="ARBA00022598"/>
    </source>
</evidence>
<keyword evidence="5 9" id="KW-0132">Cell division</keyword>